<dbReference type="Gene3D" id="3.40.1090.10">
    <property type="entry name" value="Cytosolic phospholipase A2 catalytic domain"/>
    <property type="match status" value="1"/>
</dbReference>
<dbReference type="Pfam" id="PF01734">
    <property type="entry name" value="Patatin"/>
    <property type="match status" value="1"/>
</dbReference>
<dbReference type="GO" id="GO:0046486">
    <property type="term" value="P:glycerolipid metabolic process"/>
    <property type="evidence" value="ECO:0007669"/>
    <property type="project" value="UniProtKB-ARBA"/>
</dbReference>
<comment type="caution">
    <text evidence="6">The sequence shown here is derived from an EMBL/GenBank/DDBJ whole genome shotgun (WGS) entry which is preliminary data.</text>
</comment>
<dbReference type="SUPFAM" id="SSF52151">
    <property type="entry name" value="FabD/lysophospholipase-like"/>
    <property type="match status" value="1"/>
</dbReference>
<evidence type="ECO:0000259" key="5">
    <source>
        <dbReference type="PROSITE" id="PS51635"/>
    </source>
</evidence>
<proteinExistence type="predicted"/>
<evidence type="ECO:0000256" key="4">
    <source>
        <dbReference type="PROSITE-ProRule" id="PRU01161"/>
    </source>
</evidence>
<feature type="non-terminal residue" evidence="6">
    <location>
        <position position="320"/>
    </location>
</feature>
<dbReference type="Proteomes" id="UP000799439">
    <property type="component" value="Unassembled WGS sequence"/>
</dbReference>
<dbReference type="OrthoDB" id="1658288at2759"/>
<keyword evidence="7" id="KW-1185">Reference proteome</keyword>
<organism evidence="6 7">
    <name type="scientific">Myriangium duriaei CBS 260.36</name>
    <dbReference type="NCBI Taxonomy" id="1168546"/>
    <lineage>
        <taxon>Eukaryota</taxon>
        <taxon>Fungi</taxon>
        <taxon>Dikarya</taxon>
        <taxon>Ascomycota</taxon>
        <taxon>Pezizomycotina</taxon>
        <taxon>Dothideomycetes</taxon>
        <taxon>Dothideomycetidae</taxon>
        <taxon>Myriangiales</taxon>
        <taxon>Myriangiaceae</taxon>
        <taxon>Myriangium</taxon>
    </lineage>
</organism>
<dbReference type="GO" id="GO:0047499">
    <property type="term" value="F:calcium-independent phospholipase A2 activity"/>
    <property type="evidence" value="ECO:0007669"/>
    <property type="project" value="TreeGrafter"/>
</dbReference>
<dbReference type="EMBL" id="ML996094">
    <property type="protein sequence ID" value="KAF2147951.1"/>
    <property type="molecule type" value="Genomic_DNA"/>
</dbReference>
<evidence type="ECO:0000313" key="7">
    <source>
        <dbReference type="Proteomes" id="UP000799439"/>
    </source>
</evidence>
<evidence type="ECO:0000256" key="1">
    <source>
        <dbReference type="ARBA" id="ARBA00022801"/>
    </source>
</evidence>
<dbReference type="AlphaFoldDB" id="A0A9P4ITB6"/>
<name>A0A9P4ITB6_9PEZI</name>
<dbReference type="PANTHER" id="PTHR24185">
    <property type="entry name" value="CALCIUM-INDEPENDENT PHOSPHOLIPASE A2-GAMMA"/>
    <property type="match status" value="1"/>
</dbReference>
<dbReference type="PROSITE" id="PS51635">
    <property type="entry name" value="PNPLA"/>
    <property type="match status" value="1"/>
</dbReference>
<accession>A0A9P4ITB6</accession>
<feature type="short sequence motif" description="GXGXXG" evidence="4">
    <location>
        <begin position="13"/>
        <end position="18"/>
    </location>
</feature>
<evidence type="ECO:0000313" key="6">
    <source>
        <dbReference type="EMBL" id="KAF2147951.1"/>
    </source>
</evidence>
<comment type="caution">
    <text evidence="4">Lacks conserved residue(s) required for the propagation of feature annotation.</text>
</comment>
<dbReference type="GO" id="GO:0019369">
    <property type="term" value="P:arachidonate metabolic process"/>
    <property type="evidence" value="ECO:0007669"/>
    <property type="project" value="TreeGrafter"/>
</dbReference>
<dbReference type="GO" id="GO:0016020">
    <property type="term" value="C:membrane"/>
    <property type="evidence" value="ECO:0007669"/>
    <property type="project" value="TreeGrafter"/>
</dbReference>
<keyword evidence="2" id="KW-0442">Lipid degradation</keyword>
<dbReference type="GO" id="GO:0016042">
    <property type="term" value="P:lipid catabolic process"/>
    <property type="evidence" value="ECO:0007669"/>
    <property type="project" value="UniProtKB-KW"/>
</dbReference>
<gene>
    <name evidence="6" type="ORF">K461DRAFT_233426</name>
</gene>
<reference evidence="6" key="1">
    <citation type="journal article" date="2020" name="Stud. Mycol.">
        <title>101 Dothideomycetes genomes: a test case for predicting lifestyles and emergence of pathogens.</title>
        <authorList>
            <person name="Haridas S."/>
            <person name="Albert R."/>
            <person name="Binder M."/>
            <person name="Bloem J."/>
            <person name="Labutti K."/>
            <person name="Salamov A."/>
            <person name="Andreopoulos B."/>
            <person name="Baker S."/>
            <person name="Barry K."/>
            <person name="Bills G."/>
            <person name="Bluhm B."/>
            <person name="Cannon C."/>
            <person name="Castanera R."/>
            <person name="Culley D."/>
            <person name="Daum C."/>
            <person name="Ezra D."/>
            <person name="Gonzalez J."/>
            <person name="Henrissat B."/>
            <person name="Kuo A."/>
            <person name="Liang C."/>
            <person name="Lipzen A."/>
            <person name="Lutzoni F."/>
            <person name="Magnuson J."/>
            <person name="Mondo S."/>
            <person name="Nolan M."/>
            <person name="Ohm R."/>
            <person name="Pangilinan J."/>
            <person name="Park H.-J."/>
            <person name="Ramirez L."/>
            <person name="Alfaro M."/>
            <person name="Sun H."/>
            <person name="Tritt A."/>
            <person name="Yoshinaga Y."/>
            <person name="Zwiers L.-H."/>
            <person name="Turgeon B."/>
            <person name="Goodwin S."/>
            <person name="Spatafora J."/>
            <person name="Crous P."/>
            <person name="Grigoriev I."/>
        </authorList>
    </citation>
    <scope>NUCLEOTIDE SEQUENCE</scope>
    <source>
        <strain evidence="6">CBS 260.36</strain>
    </source>
</reference>
<sequence length="320" mass="35501">MPDQQINLLCIDGGGFKGLSALVIIRKIMELVDHNCPPKPCEFFRMIGGTGTGGLIAIMLGRLEMTVDECMEEYVALHATIFKKSNFWNSKQVRYDYAALEAGLKRLLRQKRMDEQTLLKNSSEQACKVFVTATSAGSCTLALLSSYYRRRGVSELYDHARILDAVKITIATATGSGPVSIGPTGRQFLDGETGANNPVFTLWEEAESMFSGGGPLEQYLNCMVSVGCGIRSLERFSTSPARLARLLANIATETEETAKRFQHARHAIFDKGIYHRFSAPSVGDIALDDFEDKLSIIQMTDSYIDSKEFQDRMSLCESRM</sequence>
<dbReference type="InterPro" id="IPR002641">
    <property type="entry name" value="PNPLA_dom"/>
</dbReference>
<dbReference type="InterPro" id="IPR016035">
    <property type="entry name" value="Acyl_Trfase/lysoPLipase"/>
</dbReference>
<keyword evidence="3" id="KW-0443">Lipid metabolism</keyword>
<evidence type="ECO:0000256" key="3">
    <source>
        <dbReference type="ARBA" id="ARBA00023098"/>
    </source>
</evidence>
<evidence type="ECO:0000256" key="2">
    <source>
        <dbReference type="ARBA" id="ARBA00022963"/>
    </source>
</evidence>
<feature type="domain" description="PNPLA" evidence="5">
    <location>
        <begin position="9"/>
        <end position="203"/>
    </location>
</feature>
<keyword evidence="1" id="KW-0378">Hydrolase</keyword>
<protein>
    <submittedName>
        <fullName evidence="6">FabD/lysophospholipase-like protein</fullName>
    </submittedName>
</protein>
<dbReference type="PANTHER" id="PTHR24185:SF1">
    <property type="entry name" value="CALCIUM-INDEPENDENT PHOSPHOLIPASE A2-GAMMA"/>
    <property type="match status" value="1"/>
</dbReference>